<evidence type="ECO:0000256" key="1">
    <source>
        <dbReference type="SAM" id="MobiDB-lite"/>
    </source>
</evidence>
<evidence type="ECO:0000313" key="2">
    <source>
        <dbReference type="EMBL" id="OAY59881.1"/>
    </source>
</evidence>
<organism evidence="2">
    <name type="scientific">Manihot esculenta</name>
    <name type="common">Cassava</name>
    <name type="synonym">Jatropha manihot</name>
    <dbReference type="NCBI Taxonomy" id="3983"/>
    <lineage>
        <taxon>Eukaryota</taxon>
        <taxon>Viridiplantae</taxon>
        <taxon>Streptophyta</taxon>
        <taxon>Embryophyta</taxon>
        <taxon>Tracheophyta</taxon>
        <taxon>Spermatophyta</taxon>
        <taxon>Magnoliopsida</taxon>
        <taxon>eudicotyledons</taxon>
        <taxon>Gunneridae</taxon>
        <taxon>Pentapetalae</taxon>
        <taxon>rosids</taxon>
        <taxon>fabids</taxon>
        <taxon>Malpighiales</taxon>
        <taxon>Euphorbiaceae</taxon>
        <taxon>Crotonoideae</taxon>
        <taxon>Manihoteae</taxon>
        <taxon>Manihot</taxon>
    </lineage>
</organism>
<reference evidence="2" key="1">
    <citation type="submission" date="2016-02" db="EMBL/GenBank/DDBJ databases">
        <title>WGS assembly of Manihot esculenta.</title>
        <authorList>
            <person name="Bredeson J.V."/>
            <person name="Prochnik S.E."/>
            <person name="Lyons J.B."/>
            <person name="Schmutz J."/>
            <person name="Grimwood J."/>
            <person name="Vrebalov J."/>
            <person name="Bart R.S."/>
            <person name="Amuge T."/>
            <person name="Ferguson M.E."/>
            <person name="Green R."/>
            <person name="Putnam N."/>
            <person name="Stites J."/>
            <person name="Rounsley S."/>
            <person name="Rokhsar D.S."/>
        </authorList>
    </citation>
    <scope>NUCLEOTIDE SEQUENCE [LARGE SCALE GENOMIC DNA]</scope>
    <source>
        <tissue evidence="2">Leaf</tissue>
    </source>
</reference>
<accession>A0A2C9WJV8</accession>
<gene>
    <name evidence="2" type="ORF">MANES_01G067600</name>
</gene>
<sequence length="100" mass="10916">MDGRGGCCIARYGGGAYDISKMSEAGSRSGRERRRFNSTNGNLSEEKVDAVVTLPLLPETPDCKDTPGRETPVQLLSPKQAESLPTWLSFGRNKDTGNRR</sequence>
<protein>
    <submittedName>
        <fullName evidence="2">Uncharacterized protein</fullName>
    </submittedName>
</protein>
<feature type="region of interest" description="Disordered" evidence="1">
    <location>
        <begin position="57"/>
        <end position="100"/>
    </location>
</feature>
<dbReference type="EMBL" id="CM004387">
    <property type="protein sequence ID" value="OAY59881.1"/>
    <property type="molecule type" value="Genomic_DNA"/>
</dbReference>
<proteinExistence type="predicted"/>
<dbReference type="AlphaFoldDB" id="A0A2C9WJV8"/>
<name>A0A2C9WJV8_MANES</name>
<feature type="region of interest" description="Disordered" evidence="1">
    <location>
        <begin position="19"/>
        <end position="44"/>
    </location>
</feature>